<dbReference type="Proteomes" id="UP001497382">
    <property type="component" value="Unassembled WGS sequence"/>
</dbReference>
<gene>
    <name evidence="1" type="ORF">LARSCL_LOCUS12479</name>
</gene>
<comment type="caution">
    <text evidence="1">The sequence shown here is derived from an EMBL/GenBank/DDBJ whole genome shotgun (WGS) entry which is preliminary data.</text>
</comment>
<evidence type="ECO:0000313" key="2">
    <source>
        <dbReference type="Proteomes" id="UP001497382"/>
    </source>
</evidence>
<organism evidence="1 2">
    <name type="scientific">Larinioides sclopetarius</name>
    <dbReference type="NCBI Taxonomy" id="280406"/>
    <lineage>
        <taxon>Eukaryota</taxon>
        <taxon>Metazoa</taxon>
        <taxon>Ecdysozoa</taxon>
        <taxon>Arthropoda</taxon>
        <taxon>Chelicerata</taxon>
        <taxon>Arachnida</taxon>
        <taxon>Araneae</taxon>
        <taxon>Araneomorphae</taxon>
        <taxon>Entelegynae</taxon>
        <taxon>Araneoidea</taxon>
        <taxon>Araneidae</taxon>
        <taxon>Larinioides</taxon>
    </lineage>
</organism>
<keyword evidence="2" id="KW-1185">Reference proteome</keyword>
<evidence type="ECO:0000313" key="1">
    <source>
        <dbReference type="EMBL" id="CAL1283249.1"/>
    </source>
</evidence>
<reference evidence="1 2" key="1">
    <citation type="submission" date="2024-04" db="EMBL/GenBank/DDBJ databases">
        <authorList>
            <person name="Rising A."/>
            <person name="Reimegard J."/>
            <person name="Sonavane S."/>
            <person name="Akerstrom W."/>
            <person name="Nylinder S."/>
            <person name="Hedman E."/>
            <person name="Kallberg Y."/>
        </authorList>
    </citation>
    <scope>NUCLEOTIDE SEQUENCE [LARGE SCALE GENOMIC DNA]</scope>
</reference>
<accession>A0AAV2AJF1</accession>
<name>A0AAV2AJF1_9ARAC</name>
<dbReference type="EMBL" id="CAXIEN010000165">
    <property type="protein sequence ID" value="CAL1283249.1"/>
    <property type="molecule type" value="Genomic_DNA"/>
</dbReference>
<proteinExistence type="predicted"/>
<protein>
    <submittedName>
        <fullName evidence="1">Uncharacterized protein</fullName>
    </submittedName>
</protein>
<sequence>MSDYLNIPLISEAIIFNVLCNFKYTTSEKANESSLLLNLDLILSTVDNFADAFSEMFVEIFDKYLHKDLSEKEFLNVIVPRSLVLCQKKTYFNLMLVCGFMSETVNYFIASFSCFHFANLTCKCLSEIIKREFEDLLKLENGWKCLLSYCEKIDRMVTNYSVENPTTNNSSVKSDLIIKKPLINQFENLKIVDSEMNIEDFRLQTNSSDNIENPENLAREAKYKKMIMESTDMIEFMDTSQKISKPFMFNEAESAHWIQCDKPQEVEFLYELITDSSEHLNEILKLIDTCVADIDPNELSLAEFEVLSSDMQEMSAKVAQEKCSENDFCTCPSNLSDGKQLENSSSNISGTGNFQGTTSIALDAQAECPSNKSDEEINPLQCCEMCKGKEEQYMKNWEINFLERYPELKI</sequence>
<dbReference type="AlphaFoldDB" id="A0AAV2AJF1"/>